<dbReference type="STRING" id="379532.ENSPCOP00000026376"/>
<keyword evidence="3" id="KW-1185">Reference proteome</keyword>
<feature type="domain" description="Cyclic nucleotide-binding" evidence="1">
    <location>
        <begin position="53"/>
        <end position="150"/>
    </location>
</feature>
<reference evidence="2" key="2">
    <citation type="submission" date="2025-09" db="UniProtKB">
        <authorList>
            <consortium name="Ensembl"/>
        </authorList>
    </citation>
    <scope>IDENTIFICATION</scope>
</reference>
<dbReference type="InterPro" id="IPR014710">
    <property type="entry name" value="RmlC-like_jellyroll"/>
</dbReference>
<dbReference type="InterPro" id="IPR000595">
    <property type="entry name" value="cNMP-bd_dom"/>
</dbReference>
<evidence type="ECO:0000259" key="1">
    <source>
        <dbReference type="PROSITE" id="PS50042"/>
    </source>
</evidence>
<dbReference type="PROSITE" id="PS50042">
    <property type="entry name" value="CNMP_BINDING_3"/>
    <property type="match status" value="1"/>
</dbReference>
<sequence>VGNDGFYIILKGVAQPQIKVYENIFEGNDSTASFISQSFHNIIFNEDLKNSVLAEMNLPSHGSLIVESGNIISFVGYINSGYCNIYRNIIGFVKLQPNKVKKCQKFVYMGKLQERESFGEISVLLQVPFTCTVVTGKEVEMAIIEDKDLL</sequence>
<accession>A0A2K6GJF0</accession>
<protein>
    <recommendedName>
        <fullName evidence="1">Cyclic nucleotide-binding domain-containing protein</fullName>
    </recommendedName>
</protein>
<dbReference type="AlphaFoldDB" id="A0A2K6GJF0"/>
<dbReference type="Ensembl" id="ENSPCOT00000037116.1">
    <property type="protein sequence ID" value="ENSPCOP00000026376.1"/>
    <property type="gene ID" value="ENSPCOG00000025553.1"/>
</dbReference>
<reference evidence="2" key="1">
    <citation type="submission" date="2025-08" db="UniProtKB">
        <authorList>
            <consortium name="Ensembl"/>
        </authorList>
    </citation>
    <scope>IDENTIFICATION</scope>
</reference>
<organism evidence="2 3">
    <name type="scientific">Propithecus coquereli</name>
    <name type="common">Coquerel's sifaka</name>
    <name type="synonym">Propithecus verreauxi coquereli</name>
    <dbReference type="NCBI Taxonomy" id="379532"/>
    <lineage>
        <taxon>Eukaryota</taxon>
        <taxon>Metazoa</taxon>
        <taxon>Chordata</taxon>
        <taxon>Craniata</taxon>
        <taxon>Vertebrata</taxon>
        <taxon>Euteleostomi</taxon>
        <taxon>Mammalia</taxon>
        <taxon>Eutheria</taxon>
        <taxon>Euarchontoglires</taxon>
        <taxon>Primates</taxon>
        <taxon>Strepsirrhini</taxon>
        <taxon>Lemuriformes</taxon>
        <taxon>Indriidae</taxon>
        <taxon>Propithecus</taxon>
    </lineage>
</organism>
<dbReference type="Proteomes" id="UP000233160">
    <property type="component" value="Unassembled WGS sequence"/>
</dbReference>
<name>A0A2K6GJF0_PROCO</name>
<dbReference type="GeneTree" id="ENSGT00390000001688"/>
<dbReference type="OMA" id="YENIFEG"/>
<evidence type="ECO:0000313" key="3">
    <source>
        <dbReference type="Proteomes" id="UP000233160"/>
    </source>
</evidence>
<evidence type="ECO:0000313" key="2">
    <source>
        <dbReference type="Ensembl" id="ENSPCOP00000026376.1"/>
    </source>
</evidence>
<dbReference type="InterPro" id="IPR018490">
    <property type="entry name" value="cNMP-bd_dom_sf"/>
</dbReference>
<dbReference type="Gene3D" id="2.60.120.10">
    <property type="entry name" value="Jelly Rolls"/>
    <property type="match status" value="1"/>
</dbReference>
<dbReference type="SUPFAM" id="SSF51206">
    <property type="entry name" value="cAMP-binding domain-like"/>
    <property type="match status" value="1"/>
</dbReference>
<proteinExistence type="predicted"/>